<keyword evidence="2" id="KW-0472">Membrane</keyword>
<organism evidence="3 4">
    <name type="scientific">Clarias magur</name>
    <name type="common">Asian catfish</name>
    <name type="synonym">Macropteronotus magur</name>
    <dbReference type="NCBI Taxonomy" id="1594786"/>
    <lineage>
        <taxon>Eukaryota</taxon>
        <taxon>Metazoa</taxon>
        <taxon>Chordata</taxon>
        <taxon>Craniata</taxon>
        <taxon>Vertebrata</taxon>
        <taxon>Euteleostomi</taxon>
        <taxon>Actinopterygii</taxon>
        <taxon>Neopterygii</taxon>
        <taxon>Teleostei</taxon>
        <taxon>Ostariophysi</taxon>
        <taxon>Siluriformes</taxon>
        <taxon>Clariidae</taxon>
        <taxon>Clarias</taxon>
    </lineage>
</organism>
<proteinExistence type="predicted"/>
<name>A0A8J4TS95_CLAMG</name>
<accession>A0A8J4TS95</accession>
<comment type="subcellular location">
    <subcellularLocation>
        <location evidence="1">Membrane</location>
    </subcellularLocation>
</comment>
<dbReference type="Gene3D" id="2.60.40.60">
    <property type="entry name" value="Cadherins"/>
    <property type="match status" value="1"/>
</dbReference>
<dbReference type="AlphaFoldDB" id="A0A8J4TS95"/>
<evidence type="ECO:0000313" key="3">
    <source>
        <dbReference type="EMBL" id="KAF5890571.1"/>
    </source>
</evidence>
<gene>
    <name evidence="3" type="ORF">DAT39_019729</name>
</gene>
<dbReference type="OrthoDB" id="6250271at2759"/>
<reference evidence="3" key="1">
    <citation type="submission" date="2020-07" db="EMBL/GenBank/DDBJ databases">
        <title>Clarias magur genome sequencing, assembly and annotation.</title>
        <authorList>
            <person name="Kushwaha B."/>
            <person name="Kumar R."/>
            <person name="Das P."/>
            <person name="Joshi C.G."/>
            <person name="Kumar D."/>
            <person name="Nagpure N.S."/>
            <person name="Pandey M."/>
            <person name="Agarwal S."/>
            <person name="Srivastava S."/>
            <person name="Singh M."/>
            <person name="Sahoo L."/>
            <person name="Jayasankar P."/>
            <person name="Meher P.K."/>
            <person name="Koringa P.G."/>
            <person name="Iquebal M.A."/>
            <person name="Das S.P."/>
            <person name="Bit A."/>
            <person name="Patnaik S."/>
            <person name="Patel N."/>
            <person name="Shah T.M."/>
            <person name="Hinsu A."/>
            <person name="Jena J.K."/>
        </authorList>
    </citation>
    <scope>NUCLEOTIDE SEQUENCE</scope>
    <source>
        <strain evidence="3">CIFAMagur01</strain>
        <tissue evidence="3">Testis</tissue>
    </source>
</reference>
<dbReference type="InterPro" id="IPR020894">
    <property type="entry name" value="Cadherin_CS"/>
</dbReference>
<feature type="non-terminal residue" evidence="3">
    <location>
        <position position="1"/>
    </location>
</feature>
<evidence type="ECO:0000256" key="1">
    <source>
        <dbReference type="ARBA" id="ARBA00004370"/>
    </source>
</evidence>
<dbReference type="GO" id="GO:0005886">
    <property type="term" value="C:plasma membrane"/>
    <property type="evidence" value="ECO:0007669"/>
    <property type="project" value="InterPro"/>
</dbReference>
<keyword evidence="4" id="KW-1185">Reference proteome</keyword>
<dbReference type="EMBL" id="QNUK01000671">
    <property type="protein sequence ID" value="KAF5890571.1"/>
    <property type="molecule type" value="Genomic_DNA"/>
</dbReference>
<dbReference type="Proteomes" id="UP000727407">
    <property type="component" value="Unassembled WGS sequence"/>
</dbReference>
<sequence length="62" mass="6826">FFLTLYKKESMCGSVCVCIVLDNPLKTASVSVAIRVLDVNDNPPSIAHYYEAFLCDKARAGQ</sequence>
<evidence type="ECO:0000256" key="2">
    <source>
        <dbReference type="ARBA" id="ARBA00023136"/>
    </source>
</evidence>
<dbReference type="PROSITE" id="PS00232">
    <property type="entry name" value="CADHERIN_1"/>
    <property type="match status" value="1"/>
</dbReference>
<evidence type="ECO:0000313" key="4">
    <source>
        <dbReference type="Proteomes" id="UP000727407"/>
    </source>
</evidence>
<feature type="non-terminal residue" evidence="3">
    <location>
        <position position="62"/>
    </location>
</feature>
<comment type="caution">
    <text evidence="3">The sequence shown here is derived from an EMBL/GenBank/DDBJ whole genome shotgun (WGS) entry which is preliminary data.</text>
</comment>
<protein>
    <submittedName>
        <fullName evidence="3">Cadherin-20</fullName>
    </submittedName>
</protein>
<dbReference type="GO" id="GO:0007155">
    <property type="term" value="P:cell adhesion"/>
    <property type="evidence" value="ECO:0007669"/>
    <property type="project" value="InterPro"/>
</dbReference>